<protein>
    <submittedName>
        <fullName evidence="1">DUF937 domain-containing protein</fullName>
    </submittedName>
</protein>
<evidence type="ECO:0000313" key="2">
    <source>
        <dbReference type="Proteomes" id="UP001207116"/>
    </source>
</evidence>
<comment type="caution">
    <text evidence="1">The sequence shown here is derived from an EMBL/GenBank/DDBJ whole genome shotgun (WGS) entry which is preliminary data.</text>
</comment>
<dbReference type="AlphaFoldDB" id="A0AAE3MKJ7"/>
<proteinExistence type="predicted"/>
<sequence length="210" mass="20966">MSGLIDLLNGPLGKQLISGVAGETGQPESKTADVLGMAMPILLGAMKKNVSTTEGAQGLMSALSNKHNGSILDDLGGLFGGGVDQSVLEDGAGILGHLLGNKQTAVENALSQKSGMDTGSIAQILKLAAPIVMGFLGRQTAQSSVQDSSGMNALLGSMLGGQPEQNQSLITTLLDSDGDGSVLDDVAGMVLGGSKKKGGLGGMLGSFLGK</sequence>
<gene>
    <name evidence="1" type="ORF">OO016_07800</name>
</gene>
<keyword evidence="2" id="KW-1185">Reference proteome</keyword>
<dbReference type="RefSeq" id="WP_266012182.1">
    <property type="nucleotide sequence ID" value="NZ_JAPFQP010000002.1"/>
</dbReference>
<evidence type="ECO:0000313" key="1">
    <source>
        <dbReference type="EMBL" id="MCX2719500.1"/>
    </source>
</evidence>
<dbReference type="InterPro" id="IPR009282">
    <property type="entry name" value="DUF937"/>
</dbReference>
<organism evidence="1 2">
    <name type="scientific">Lentiprolixibacter aurantiacus</name>
    <dbReference type="NCBI Taxonomy" id="2993939"/>
    <lineage>
        <taxon>Bacteria</taxon>
        <taxon>Pseudomonadati</taxon>
        <taxon>Bacteroidota</taxon>
        <taxon>Flavobacteriia</taxon>
        <taxon>Flavobacteriales</taxon>
        <taxon>Flavobacteriaceae</taxon>
        <taxon>Lentiprolixibacter</taxon>
    </lineage>
</organism>
<dbReference type="Pfam" id="PF06078">
    <property type="entry name" value="DUF937"/>
    <property type="match status" value="2"/>
</dbReference>
<dbReference type="EMBL" id="JAPFQP010000002">
    <property type="protein sequence ID" value="MCX2719500.1"/>
    <property type="molecule type" value="Genomic_DNA"/>
</dbReference>
<name>A0AAE3MKJ7_9FLAO</name>
<accession>A0AAE3MKJ7</accession>
<reference evidence="1" key="1">
    <citation type="submission" date="2022-11" db="EMBL/GenBank/DDBJ databases">
        <title>The characterization of three novel Bacteroidetes species and genomic analysis of their roles in tidal elemental geochemical cycles.</title>
        <authorList>
            <person name="Ma K.-J."/>
        </authorList>
    </citation>
    <scope>NUCLEOTIDE SEQUENCE</scope>
    <source>
        <strain evidence="1">M415</strain>
    </source>
</reference>
<dbReference type="Proteomes" id="UP001207116">
    <property type="component" value="Unassembled WGS sequence"/>
</dbReference>